<sequence>MDNAIAQGLQLEEQGLQLDASTDGVWPMVVCRDHLRGSVWLERQPLIAAYSLPLAAHGLAAHHAATLQGAHAPQIAALQLAACADNGRDTRRRRRAQRRLQMAVGNLSPSSAFLACTTAVRATRPAE</sequence>
<proteinExistence type="predicted"/>
<dbReference type="Proteomes" id="UP000218811">
    <property type="component" value="Unassembled WGS sequence"/>
</dbReference>
<dbReference type="AlphaFoldDB" id="A0A2H3J041"/>
<accession>A0A2H3J041</accession>
<gene>
    <name evidence="1" type="ORF">WOLCODRAFT_147263</name>
</gene>
<evidence type="ECO:0000313" key="1">
    <source>
        <dbReference type="EMBL" id="PCH33153.1"/>
    </source>
</evidence>
<keyword evidence="2" id="KW-1185">Reference proteome</keyword>
<evidence type="ECO:0000313" key="2">
    <source>
        <dbReference type="Proteomes" id="UP000218811"/>
    </source>
</evidence>
<reference evidence="1 2" key="1">
    <citation type="journal article" date="2012" name="Science">
        <title>The Paleozoic origin of enzymatic lignin decomposition reconstructed from 31 fungal genomes.</title>
        <authorList>
            <person name="Floudas D."/>
            <person name="Binder M."/>
            <person name="Riley R."/>
            <person name="Barry K."/>
            <person name="Blanchette R.A."/>
            <person name="Henrissat B."/>
            <person name="Martinez A.T."/>
            <person name="Otillar R."/>
            <person name="Spatafora J.W."/>
            <person name="Yadav J.S."/>
            <person name="Aerts A."/>
            <person name="Benoit I."/>
            <person name="Boyd A."/>
            <person name="Carlson A."/>
            <person name="Copeland A."/>
            <person name="Coutinho P.M."/>
            <person name="de Vries R.P."/>
            <person name="Ferreira P."/>
            <person name="Findley K."/>
            <person name="Foster B."/>
            <person name="Gaskell J."/>
            <person name="Glotzer D."/>
            <person name="Gorecki P."/>
            <person name="Heitman J."/>
            <person name="Hesse C."/>
            <person name="Hori C."/>
            <person name="Igarashi K."/>
            <person name="Jurgens J.A."/>
            <person name="Kallen N."/>
            <person name="Kersten P."/>
            <person name="Kohler A."/>
            <person name="Kuees U."/>
            <person name="Kumar T.K.A."/>
            <person name="Kuo A."/>
            <person name="LaButti K."/>
            <person name="Larrondo L.F."/>
            <person name="Lindquist E."/>
            <person name="Ling A."/>
            <person name="Lombard V."/>
            <person name="Lucas S."/>
            <person name="Lundell T."/>
            <person name="Martin R."/>
            <person name="McLaughlin D.J."/>
            <person name="Morgenstern I."/>
            <person name="Morin E."/>
            <person name="Murat C."/>
            <person name="Nagy L.G."/>
            <person name="Nolan M."/>
            <person name="Ohm R.A."/>
            <person name="Patyshakuliyeva A."/>
            <person name="Rokas A."/>
            <person name="Ruiz-Duenas F.J."/>
            <person name="Sabat G."/>
            <person name="Salamov A."/>
            <person name="Samejima M."/>
            <person name="Schmutz J."/>
            <person name="Slot J.C."/>
            <person name="St John F."/>
            <person name="Stenlid J."/>
            <person name="Sun H."/>
            <person name="Sun S."/>
            <person name="Syed K."/>
            <person name="Tsang A."/>
            <person name="Wiebenga A."/>
            <person name="Young D."/>
            <person name="Pisabarro A."/>
            <person name="Eastwood D.C."/>
            <person name="Martin F."/>
            <person name="Cullen D."/>
            <person name="Grigoriev I.V."/>
            <person name="Hibbett D.S."/>
        </authorList>
    </citation>
    <scope>NUCLEOTIDE SEQUENCE [LARGE SCALE GENOMIC DNA]</scope>
    <source>
        <strain evidence="1 2">MD-104</strain>
    </source>
</reference>
<protein>
    <submittedName>
        <fullName evidence="1">Uncharacterized protein</fullName>
    </submittedName>
</protein>
<name>A0A2H3J041_WOLCO</name>
<dbReference type="EMBL" id="KB467831">
    <property type="protein sequence ID" value="PCH33153.1"/>
    <property type="molecule type" value="Genomic_DNA"/>
</dbReference>
<organism evidence="1 2">
    <name type="scientific">Wolfiporia cocos (strain MD-104)</name>
    <name type="common">Brown rot fungus</name>
    <dbReference type="NCBI Taxonomy" id="742152"/>
    <lineage>
        <taxon>Eukaryota</taxon>
        <taxon>Fungi</taxon>
        <taxon>Dikarya</taxon>
        <taxon>Basidiomycota</taxon>
        <taxon>Agaricomycotina</taxon>
        <taxon>Agaricomycetes</taxon>
        <taxon>Polyporales</taxon>
        <taxon>Phaeolaceae</taxon>
        <taxon>Wolfiporia</taxon>
    </lineage>
</organism>